<dbReference type="AlphaFoldDB" id="A0AAW0VTY9"/>
<reference evidence="2 3" key="1">
    <citation type="journal article" date="2024" name="BMC Genomics">
        <title>Genome assembly of redclaw crayfish (Cherax quadricarinatus) provides insights into its immune adaptation and hypoxia tolerance.</title>
        <authorList>
            <person name="Liu Z."/>
            <person name="Zheng J."/>
            <person name="Li H."/>
            <person name="Fang K."/>
            <person name="Wang S."/>
            <person name="He J."/>
            <person name="Zhou D."/>
            <person name="Weng S."/>
            <person name="Chi M."/>
            <person name="Gu Z."/>
            <person name="He J."/>
            <person name="Li F."/>
            <person name="Wang M."/>
        </authorList>
    </citation>
    <scope>NUCLEOTIDE SEQUENCE [LARGE SCALE GENOMIC DNA]</scope>
    <source>
        <strain evidence="2">ZL_2023a</strain>
    </source>
</reference>
<dbReference type="GO" id="GO:0042393">
    <property type="term" value="F:histone binding"/>
    <property type="evidence" value="ECO:0007669"/>
    <property type="project" value="TreeGrafter"/>
</dbReference>
<dbReference type="PANTHER" id="PTHR14222:SF2">
    <property type="entry name" value="CONDENSIN COMPLEX SUBUNIT 1"/>
    <property type="match status" value="1"/>
</dbReference>
<accession>A0AAW0VTY9</accession>
<proteinExistence type="predicted"/>
<dbReference type="GO" id="GO:0010032">
    <property type="term" value="P:meiotic chromosome condensation"/>
    <property type="evidence" value="ECO:0007669"/>
    <property type="project" value="TreeGrafter"/>
</dbReference>
<feature type="non-terminal residue" evidence="2">
    <location>
        <position position="212"/>
    </location>
</feature>
<dbReference type="GO" id="GO:0007076">
    <property type="term" value="P:mitotic chromosome condensation"/>
    <property type="evidence" value="ECO:0007669"/>
    <property type="project" value="InterPro"/>
</dbReference>
<name>A0AAW0VTY9_CHEQU</name>
<dbReference type="Pfam" id="PF12922">
    <property type="entry name" value="Cnd1_N"/>
    <property type="match status" value="1"/>
</dbReference>
<evidence type="ECO:0000259" key="1">
    <source>
        <dbReference type="Pfam" id="PF12922"/>
    </source>
</evidence>
<dbReference type="GO" id="GO:0000779">
    <property type="term" value="C:condensed chromosome, centromeric region"/>
    <property type="evidence" value="ECO:0007669"/>
    <property type="project" value="TreeGrafter"/>
</dbReference>
<evidence type="ECO:0000313" key="2">
    <source>
        <dbReference type="EMBL" id="KAK8720461.1"/>
    </source>
</evidence>
<dbReference type="InterPro" id="IPR016024">
    <property type="entry name" value="ARM-type_fold"/>
</dbReference>
<dbReference type="GO" id="GO:0000796">
    <property type="term" value="C:condensin complex"/>
    <property type="evidence" value="ECO:0007669"/>
    <property type="project" value="TreeGrafter"/>
</dbReference>
<dbReference type="InterPro" id="IPR026971">
    <property type="entry name" value="CND1/NCAPD3"/>
</dbReference>
<sequence length="212" mass="24218">MEEDFVNLIANCCYKILESPSMNLVRTKSTRDSIFQIIGTLIKKFNHSLGCALKLMQLLQHIEHMVTPAAQGVILLVESFGIKTVFSELVREISKVDVRELLKDTSGLRNFSQFLMEVSDKCPQVIMPSLSLLINFLHEEAYTMRNCVLSILGSLVLKVLSGEDLDNKSKDLRDQCLDHLEDHIHDIHAFVRSRVLQIWNDLITEKAVPLRR</sequence>
<dbReference type="EMBL" id="JARKIK010000394">
    <property type="protein sequence ID" value="KAK8720461.1"/>
    <property type="molecule type" value="Genomic_DNA"/>
</dbReference>
<gene>
    <name evidence="2" type="ORF">OTU49_013301</name>
</gene>
<dbReference type="InterPro" id="IPR024324">
    <property type="entry name" value="Condensin_cplx_su1_N"/>
</dbReference>
<dbReference type="SUPFAM" id="SSF48371">
    <property type="entry name" value="ARM repeat"/>
    <property type="match status" value="1"/>
</dbReference>
<dbReference type="Proteomes" id="UP001445076">
    <property type="component" value="Unassembled WGS sequence"/>
</dbReference>
<organism evidence="2 3">
    <name type="scientific">Cherax quadricarinatus</name>
    <name type="common">Australian red claw crayfish</name>
    <dbReference type="NCBI Taxonomy" id="27406"/>
    <lineage>
        <taxon>Eukaryota</taxon>
        <taxon>Metazoa</taxon>
        <taxon>Ecdysozoa</taxon>
        <taxon>Arthropoda</taxon>
        <taxon>Crustacea</taxon>
        <taxon>Multicrustacea</taxon>
        <taxon>Malacostraca</taxon>
        <taxon>Eumalacostraca</taxon>
        <taxon>Eucarida</taxon>
        <taxon>Decapoda</taxon>
        <taxon>Pleocyemata</taxon>
        <taxon>Astacidea</taxon>
        <taxon>Parastacoidea</taxon>
        <taxon>Parastacidae</taxon>
        <taxon>Cherax</taxon>
    </lineage>
</organism>
<protein>
    <recommendedName>
        <fullName evidence="1">Condensin complex subunit 1 N-terminal domain-containing protein</fullName>
    </recommendedName>
</protein>
<evidence type="ECO:0000313" key="3">
    <source>
        <dbReference type="Proteomes" id="UP001445076"/>
    </source>
</evidence>
<dbReference type="PANTHER" id="PTHR14222">
    <property type="entry name" value="CONDENSIN"/>
    <property type="match status" value="1"/>
</dbReference>
<feature type="domain" description="Condensin complex subunit 1 N-terminal" evidence="1">
    <location>
        <begin position="2"/>
        <end position="50"/>
    </location>
</feature>
<comment type="caution">
    <text evidence="2">The sequence shown here is derived from an EMBL/GenBank/DDBJ whole genome shotgun (WGS) entry which is preliminary data.</text>
</comment>
<keyword evidence="3" id="KW-1185">Reference proteome</keyword>